<evidence type="ECO:0000256" key="7">
    <source>
        <dbReference type="ARBA" id="ARBA00022989"/>
    </source>
</evidence>
<keyword evidence="2" id="KW-0813">Transport</keyword>
<evidence type="ECO:0000256" key="8">
    <source>
        <dbReference type="ARBA" id="ARBA00023055"/>
    </source>
</evidence>
<evidence type="ECO:0000256" key="4">
    <source>
        <dbReference type="ARBA" id="ARBA00022737"/>
    </source>
</evidence>
<feature type="transmembrane region" description="Helical" evidence="12">
    <location>
        <begin position="1175"/>
        <end position="1194"/>
    </location>
</feature>
<dbReference type="CDD" id="cd03263">
    <property type="entry name" value="ABC_subfamily_A"/>
    <property type="match status" value="2"/>
</dbReference>
<dbReference type="InterPro" id="IPR013525">
    <property type="entry name" value="ABC2_TM"/>
</dbReference>
<dbReference type="GeneTree" id="ENSGT00940000155289"/>
<evidence type="ECO:0000313" key="15">
    <source>
        <dbReference type="Proteomes" id="UP000694564"/>
    </source>
</evidence>
<dbReference type="SMART" id="SM00382">
    <property type="entry name" value="AAA"/>
    <property type="match status" value="2"/>
</dbReference>
<protein>
    <recommendedName>
        <fullName evidence="13">ABC transporter domain-containing protein</fullName>
    </recommendedName>
</protein>
<dbReference type="SUPFAM" id="SSF52540">
    <property type="entry name" value="P-loop containing nucleoside triphosphate hydrolases"/>
    <property type="match status" value="2"/>
</dbReference>
<evidence type="ECO:0000259" key="13">
    <source>
        <dbReference type="PROSITE" id="PS50893"/>
    </source>
</evidence>
<dbReference type="InterPro" id="IPR027417">
    <property type="entry name" value="P-loop_NTPase"/>
</dbReference>
<evidence type="ECO:0000256" key="3">
    <source>
        <dbReference type="ARBA" id="ARBA00022692"/>
    </source>
</evidence>
<feature type="transmembrane region" description="Helical" evidence="12">
    <location>
        <begin position="384"/>
        <end position="406"/>
    </location>
</feature>
<feature type="domain" description="ABC transporter" evidence="13">
    <location>
        <begin position="1307"/>
        <end position="1539"/>
    </location>
</feature>
<feature type="domain" description="ABC transporter" evidence="13">
    <location>
        <begin position="504"/>
        <end position="737"/>
    </location>
</feature>
<evidence type="ECO:0000256" key="2">
    <source>
        <dbReference type="ARBA" id="ARBA00022448"/>
    </source>
</evidence>
<dbReference type="GO" id="GO:0016020">
    <property type="term" value="C:membrane"/>
    <property type="evidence" value="ECO:0007669"/>
    <property type="project" value="InterPro"/>
</dbReference>
<comment type="subcellular location">
    <subcellularLocation>
        <location evidence="1">Endomembrane system</location>
        <topology evidence="1">Multi-pass membrane protein</topology>
    </subcellularLocation>
</comment>
<keyword evidence="5" id="KW-0547">Nucleotide-binding</keyword>
<accession>A0A8D2E509</accession>
<dbReference type="GO" id="GO:0005319">
    <property type="term" value="F:lipid transporter activity"/>
    <property type="evidence" value="ECO:0007669"/>
    <property type="project" value="TreeGrafter"/>
</dbReference>
<comment type="catalytic activity">
    <reaction evidence="11">
        <text>cholesterol(in) + ATP + H2O = cholesterol(out) + ADP + phosphate + H(+)</text>
        <dbReference type="Rhea" id="RHEA:39051"/>
        <dbReference type="ChEBI" id="CHEBI:15377"/>
        <dbReference type="ChEBI" id="CHEBI:15378"/>
        <dbReference type="ChEBI" id="CHEBI:16113"/>
        <dbReference type="ChEBI" id="CHEBI:30616"/>
        <dbReference type="ChEBI" id="CHEBI:43474"/>
        <dbReference type="ChEBI" id="CHEBI:456216"/>
    </reaction>
    <physiologicalReaction direction="left-to-right" evidence="11">
        <dbReference type="Rhea" id="RHEA:39052"/>
    </physiologicalReaction>
</comment>
<feature type="transmembrane region" description="Helical" evidence="12">
    <location>
        <begin position="23"/>
        <end position="43"/>
    </location>
</feature>
<evidence type="ECO:0000256" key="5">
    <source>
        <dbReference type="ARBA" id="ARBA00022741"/>
    </source>
</evidence>
<feature type="transmembrane region" description="Helical" evidence="12">
    <location>
        <begin position="1143"/>
        <end position="1163"/>
    </location>
</feature>
<evidence type="ECO:0000313" key="14">
    <source>
        <dbReference type="Ensembl" id="ENSSVLP00005033101.1"/>
    </source>
</evidence>
<evidence type="ECO:0000256" key="6">
    <source>
        <dbReference type="ARBA" id="ARBA00022840"/>
    </source>
</evidence>
<dbReference type="InterPro" id="IPR017871">
    <property type="entry name" value="ABC_transporter-like_CS"/>
</dbReference>
<keyword evidence="7 12" id="KW-1133">Transmembrane helix</keyword>
<dbReference type="Ensembl" id="ENSSVLT00005036691.1">
    <property type="protein sequence ID" value="ENSSVLP00005033101.1"/>
    <property type="gene ID" value="ENSSVLG00005025920.1"/>
</dbReference>
<evidence type="ECO:0000256" key="9">
    <source>
        <dbReference type="ARBA" id="ARBA00023136"/>
    </source>
</evidence>
<keyword evidence="15" id="KW-1185">Reference proteome</keyword>
<reference evidence="14" key="1">
    <citation type="submission" date="2025-08" db="UniProtKB">
        <authorList>
            <consortium name="Ensembl"/>
        </authorList>
    </citation>
    <scope>IDENTIFICATION</scope>
</reference>
<reference evidence="14" key="2">
    <citation type="submission" date="2025-09" db="UniProtKB">
        <authorList>
            <consortium name="Ensembl"/>
        </authorList>
    </citation>
    <scope>IDENTIFICATION</scope>
</reference>
<feature type="transmembrane region" description="Helical" evidence="12">
    <location>
        <begin position="303"/>
        <end position="329"/>
    </location>
</feature>
<dbReference type="OrthoDB" id="6512918at2759"/>
<dbReference type="GO" id="GO:0005524">
    <property type="term" value="F:ATP binding"/>
    <property type="evidence" value="ECO:0007669"/>
    <property type="project" value="UniProtKB-KW"/>
</dbReference>
<evidence type="ECO:0000256" key="12">
    <source>
        <dbReference type="SAM" id="Phobius"/>
    </source>
</evidence>
<dbReference type="InterPro" id="IPR003593">
    <property type="entry name" value="AAA+_ATPase"/>
</dbReference>
<feature type="transmembrane region" description="Helical" evidence="12">
    <location>
        <begin position="862"/>
        <end position="882"/>
    </location>
</feature>
<dbReference type="InterPro" id="IPR056264">
    <property type="entry name" value="R2_ABCA1-4-like"/>
</dbReference>
<feature type="transmembrane region" description="Helical" evidence="12">
    <location>
        <begin position="263"/>
        <end position="283"/>
    </location>
</feature>
<feature type="transmembrane region" description="Helical" evidence="12">
    <location>
        <begin position="1105"/>
        <end position="1131"/>
    </location>
</feature>
<feature type="transmembrane region" description="Helical" evidence="12">
    <location>
        <begin position="350"/>
        <end position="372"/>
    </location>
</feature>
<organism evidence="14 15">
    <name type="scientific">Sciurus vulgaris</name>
    <name type="common">Eurasian red squirrel</name>
    <dbReference type="NCBI Taxonomy" id="55149"/>
    <lineage>
        <taxon>Eukaryota</taxon>
        <taxon>Metazoa</taxon>
        <taxon>Chordata</taxon>
        <taxon>Craniata</taxon>
        <taxon>Vertebrata</taxon>
        <taxon>Euteleostomi</taxon>
        <taxon>Mammalia</taxon>
        <taxon>Eutheria</taxon>
        <taxon>Euarchontoglires</taxon>
        <taxon>Glires</taxon>
        <taxon>Rodentia</taxon>
        <taxon>Sciuromorpha</taxon>
        <taxon>Sciuridae</taxon>
        <taxon>Sciurinae</taxon>
        <taxon>Sciurini</taxon>
        <taxon>Sciurus</taxon>
    </lineage>
</organism>
<feature type="transmembrane region" description="Helical" evidence="12">
    <location>
        <begin position="1268"/>
        <end position="1291"/>
    </location>
</feature>
<dbReference type="FunFam" id="3.40.50.300:FF:000465">
    <property type="entry name" value="ATP-binding cassette, sub-family A (ABC1), member 3"/>
    <property type="match status" value="1"/>
</dbReference>
<dbReference type="Proteomes" id="UP000694564">
    <property type="component" value="Chromosome 18"/>
</dbReference>
<sequence length="1623" mass="185370">MTVKFRQFTLLLWKNFTLKKRQWILLIMEFFLELLFTIILLILRNSVSTKHMDKLVFAKQSINTLPSYFLNTNKQRNWELVYVPSNSEAVNNLIEMVQQTLSNNLKIHGFTSEKDFEEYIKYDKDSDHVMAAVVFDHDFVHSEDPLPLEVRKYHLRFSYLLRNTSRPTRLLVIPKEDHGWCTGHLFPIYLSQGPRNPLEPDGGVPGYIREGFLAVQHAVDKAIMKYHAKESSAEILRHTTVFIKRFPFPAFLDDSFLTYLSQIWPPMILFIFSLTVFTILHTIVQEKETKLKDYLLIMGLTRWQLWGADFVTFFLTLLITISLMTFFLFIKINRCFRMKFNVFLNDFFPFEFAANTAVTIGSLIYFVSYLPYFVIGPHYVQMTFSIKLFSCLLSNVAMTFGISLLVKFEKVGVQWQDLKKPFSLYDNFAFGHVMVMLLVDALLYVIVIWYVEMVFLGSYSVPQSQFIFMKVGLKTYRNSISFKALKESYDGFFEPEPEHLVARIQIKNLTKVFKMGNTVKEAVRNLTLNLYEGQITALLGDNGAGKTTTLSMLTGLLPPTSGKASIYGFEITKDMVHIRKSLGFCPQHDLLFDYLTVFEHLYFFAQLKALPPDICTKEINNILDVFKMGDKKHSFPKTLSGGMKRKLSISIALVGNSKVVMLDEPTTGMDLISRRATWDLLQQKKNGRTILFTTHYMDEADLLGDRVAIMAKGDLQCCGSSLFLKQKYGAGYHMVMVKEPYCKANEVTRLIYHYVPNAILENNIGAELSFILPKEYVNRFEALFTELENHGVKLGIASFGASVTTMEEVFLQVSKLADSSVDFPANQLSSVFDSKEVETERTVDDKQQSDSLMPQDLSNIQFNTGVITLIPLCIQQFYALLLKRALYTFRHWRVMLLQILILLIFTAFVLKAILYYSEVKDAPVLEMDLQQYGQSFVPFSISGESEVAGRFAEHMRFMLRSENHILQLVSGKGFVEEFFQCIEAFTQCIVAFNLEVYRSRTIITALFNNQAYHAAPIALTVVDNIMYKSISGPTASISVFNKPQPRTADQSIKEQFLEGGKGHDIAFSLFFSIAFIASSFSLLTVSERVCKAKHIQFVSGAYIGIFWLSALFWDFIVFLVSSSLLLVVFYVCNVKAFLEDNHYVDVLFILMLFGWSTIPLMYLMSFMFSSSAAAYTRLLIFNVLTGISSFFLVYMIDANVMDLGIFNKTLVSIFFLLPTHNLAKSISGFYDNFRTQRYCNITSEDCKINNIKYEENYYGFQGHGIGKYVVAMIVTGFLFLILLFLIEAYFWTCKSLCCNFLYGCFFRKQKRIYFHCVPVVAVDKLTFKVNKGECFGLLGFNGAGKSSTLKMLTGDETITSGEAIIDGRNISTKMTEVRICQRISYCPAHNPLLEHLTGYEMLALHAHLRGVPKQYIPAYVKNIIRALLLDAFADELIKNYSGGTKRKLSTGIALLGRPDIIFLDKPSSGMDPVARRFLWDTVLRTRESGKAIVLTSHSMEECEALCSRLAIMVNGKFKCLGSPRYLKNKCGSGYTLLAKTKRHKQAEIQELKTFIKTTFPDSSLTHEHEGMVHYHIPMISSAAPKVFGILESIKDEYGLEDYSISQITLEQVFLSLQPITDTW</sequence>
<feature type="transmembrane region" description="Helical" evidence="12">
    <location>
        <begin position="427"/>
        <end position="451"/>
    </location>
</feature>
<keyword evidence="9 12" id="KW-0472">Membrane</keyword>
<evidence type="ECO:0000256" key="10">
    <source>
        <dbReference type="ARBA" id="ARBA00023180"/>
    </source>
</evidence>
<dbReference type="FunFam" id="3.40.50.300:FF:000327">
    <property type="entry name" value="ATP-binding cassette sub-family A member 3"/>
    <property type="match status" value="1"/>
</dbReference>
<proteinExistence type="predicted"/>
<feature type="transmembrane region" description="Helical" evidence="12">
    <location>
        <begin position="1065"/>
        <end position="1085"/>
    </location>
</feature>
<dbReference type="PROSITE" id="PS00211">
    <property type="entry name" value="ABC_TRANSPORTER_1"/>
    <property type="match status" value="1"/>
</dbReference>
<keyword evidence="10" id="KW-0325">Glycoprotein</keyword>
<evidence type="ECO:0000256" key="1">
    <source>
        <dbReference type="ARBA" id="ARBA00004127"/>
    </source>
</evidence>
<keyword evidence="6" id="KW-0067">ATP-binding</keyword>
<keyword evidence="4" id="KW-0677">Repeat</keyword>
<dbReference type="GO" id="GO:0016887">
    <property type="term" value="F:ATP hydrolysis activity"/>
    <property type="evidence" value="ECO:0007669"/>
    <property type="project" value="InterPro"/>
</dbReference>
<dbReference type="Pfam" id="PF00005">
    <property type="entry name" value="ABC_tran"/>
    <property type="match status" value="2"/>
</dbReference>
<dbReference type="PANTHER" id="PTHR19229:SF98">
    <property type="entry name" value="PHOSPHOLIPID-TRANSPORTING ATPASE ABCA3"/>
    <property type="match status" value="1"/>
</dbReference>
<dbReference type="GO" id="GO:0012505">
    <property type="term" value="C:endomembrane system"/>
    <property type="evidence" value="ECO:0007669"/>
    <property type="project" value="UniProtKB-SubCell"/>
</dbReference>
<dbReference type="Gene3D" id="3.40.50.300">
    <property type="entry name" value="P-loop containing nucleotide triphosphate hydrolases"/>
    <property type="match status" value="2"/>
</dbReference>
<dbReference type="GO" id="GO:0005737">
    <property type="term" value="C:cytoplasm"/>
    <property type="evidence" value="ECO:0007669"/>
    <property type="project" value="UniProtKB-ARBA"/>
</dbReference>
<evidence type="ECO:0000256" key="11">
    <source>
        <dbReference type="ARBA" id="ARBA00050894"/>
    </source>
</evidence>
<feature type="transmembrane region" description="Helical" evidence="12">
    <location>
        <begin position="894"/>
        <end position="917"/>
    </location>
</feature>
<keyword evidence="8" id="KW-0445">Lipid transport</keyword>
<dbReference type="Pfam" id="PF23321">
    <property type="entry name" value="R1_ABCA1"/>
    <property type="match status" value="1"/>
</dbReference>
<dbReference type="PROSITE" id="PS50893">
    <property type="entry name" value="ABC_TRANSPORTER_2"/>
    <property type="match status" value="2"/>
</dbReference>
<dbReference type="GO" id="GO:0140359">
    <property type="term" value="F:ABC-type transporter activity"/>
    <property type="evidence" value="ECO:0007669"/>
    <property type="project" value="InterPro"/>
</dbReference>
<dbReference type="PANTHER" id="PTHR19229">
    <property type="entry name" value="ATP-BINDING CASSETTE TRANSPORTER SUBFAMILY A ABCA"/>
    <property type="match status" value="1"/>
</dbReference>
<dbReference type="Pfam" id="PF12698">
    <property type="entry name" value="ABC2_membrane_3"/>
    <property type="match status" value="1"/>
</dbReference>
<dbReference type="InterPro" id="IPR003439">
    <property type="entry name" value="ABC_transporter-like_ATP-bd"/>
</dbReference>
<keyword evidence="3 12" id="KW-0812">Transmembrane</keyword>
<dbReference type="InterPro" id="IPR026082">
    <property type="entry name" value="ABCA"/>
</dbReference>
<name>A0A8D2E509_SCIVU</name>